<protein>
    <submittedName>
        <fullName evidence="2">S24 family peptidase</fullName>
    </submittedName>
</protein>
<dbReference type="InterPro" id="IPR015927">
    <property type="entry name" value="Peptidase_S24_S26A/B/C"/>
</dbReference>
<dbReference type="AlphaFoldDB" id="A0A6N0JXL1"/>
<reference evidence="2 3" key="1">
    <citation type="submission" date="2020-05" db="EMBL/GenBank/DDBJ databases">
        <title>FDA dAtabase for Regulatory Grade micrObial Sequences (FDA-ARGOS): Supporting development and validation of Infectious Disease Dx tests.</title>
        <authorList>
            <person name="Sproer C."/>
            <person name="Gronow S."/>
            <person name="Severitt S."/>
            <person name="Schroder I."/>
            <person name="Tallon L."/>
            <person name="Sadzewicz L."/>
            <person name="Zhao X."/>
            <person name="Vavikolanu K."/>
            <person name="Mehta A."/>
            <person name="Aluvathingal J."/>
            <person name="Nadendla S."/>
            <person name="Myers T."/>
            <person name="Yan Y."/>
            <person name="Sichtig H."/>
        </authorList>
    </citation>
    <scope>NUCLEOTIDE SEQUENCE [LARGE SCALE GENOMIC DNA]</scope>
    <source>
        <strain evidence="2 3">FDAARGOS_787</strain>
    </source>
</reference>
<dbReference type="PANTHER" id="PTHR33516:SF2">
    <property type="entry name" value="LEXA REPRESSOR-RELATED"/>
    <property type="match status" value="1"/>
</dbReference>
<dbReference type="CDD" id="cd06529">
    <property type="entry name" value="S24_LexA-like"/>
    <property type="match status" value="1"/>
</dbReference>
<evidence type="ECO:0000313" key="2">
    <source>
        <dbReference type="EMBL" id="QKQ51336.1"/>
    </source>
</evidence>
<gene>
    <name evidence="2" type="ORF">FOC81_18160</name>
</gene>
<evidence type="ECO:0000259" key="1">
    <source>
        <dbReference type="Pfam" id="PF00717"/>
    </source>
</evidence>
<evidence type="ECO:0000313" key="3">
    <source>
        <dbReference type="Proteomes" id="UP000509782"/>
    </source>
</evidence>
<dbReference type="EMBL" id="CP054569">
    <property type="protein sequence ID" value="QKQ51336.1"/>
    <property type="molecule type" value="Genomic_DNA"/>
</dbReference>
<dbReference type="InterPro" id="IPR036286">
    <property type="entry name" value="LexA/Signal_pep-like_sf"/>
</dbReference>
<dbReference type="Gene3D" id="2.10.109.10">
    <property type="entry name" value="Umud Fragment, subunit A"/>
    <property type="match status" value="1"/>
</dbReference>
<organism evidence="2 3">
    <name type="scientific">Achromobacter denitrificans</name>
    <name type="common">Alcaligenes denitrificans</name>
    <dbReference type="NCBI Taxonomy" id="32002"/>
    <lineage>
        <taxon>Bacteria</taxon>
        <taxon>Pseudomonadati</taxon>
        <taxon>Pseudomonadota</taxon>
        <taxon>Betaproteobacteria</taxon>
        <taxon>Burkholderiales</taxon>
        <taxon>Alcaligenaceae</taxon>
        <taxon>Achromobacter</taxon>
    </lineage>
</organism>
<dbReference type="Pfam" id="PF00717">
    <property type="entry name" value="Peptidase_S24"/>
    <property type="match status" value="1"/>
</dbReference>
<proteinExistence type="predicted"/>
<name>A0A6N0JXL1_ACHDE</name>
<accession>A0A6N0JXL1</accession>
<dbReference type="PANTHER" id="PTHR33516">
    <property type="entry name" value="LEXA REPRESSOR"/>
    <property type="match status" value="1"/>
</dbReference>
<dbReference type="InterPro" id="IPR039418">
    <property type="entry name" value="LexA-like"/>
</dbReference>
<dbReference type="SUPFAM" id="SSF51306">
    <property type="entry name" value="LexA/Signal peptidase"/>
    <property type="match status" value="1"/>
</dbReference>
<feature type="domain" description="Peptidase S24/S26A/S26B/S26C" evidence="1">
    <location>
        <begin position="43"/>
        <end position="165"/>
    </location>
</feature>
<dbReference type="Proteomes" id="UP000509782">
    <property type="component" value="Chromosome"/>
</dbReference>
<dbReference type="InterPro" id="IPR050077">
    <property type="entry name" value="LexA_repressor"/>
</dbReference>
<sequence length="172" mass="18986">MAARIELAFDKPAGWLDWPDDAPPFLAIPEAGAKSAAIGRRVPVINYVQAGQLTNIGAHFCGEALEYLLTDIPLSERAFGLEIRGLSMSPQFAPGDKIIVDQEVAPKPGSFVVAMNGGDEATFKKYRPRGLDANGNDVFELVPLNEDFPSFYSDRQELVIIGTMVEHRRYYR</sequence>